<dbReference type="InterPro" id="IPR002376">
    <property type="entry name" value="Formyl_transf_N"/>
</dbReference>
<feature type="binding site" evidence="4">
    <location>
        <position position="76"/>
    </location>
    <ligand>
        <name>(6R)-10-formyltetrahydrofolate</name>
        <dbReference type="ChEBI" id="CHEBI:195366"/>
    </ligand>
</feature>
<keyword evidence="3 4" id="KW-0658">Purine biosynthesis</keyword>
<dbReference type="EC" id="2.1.2.2" evidence="4"/>
<dbReference type="AlphaFoldDB" id="A0A0P0FUB8"/>
<dbReference type="Proteomes" id="UP000440614">
    <property type="component" value="Unassembled WGS sequence"/>
</dbReference>
<evidence type="ECO:0000313" key="9">
    <source>
        <dbReference type="Proteomes" id="UP000440614"/>
    </source>
</evidence>
<evidence type="ECO:0000313" key="7">
    <source>
        <dbReference type="EMBL" id="KAB4484413.1"/>
    </source>
</evidence>
<sequence>MQSFAHFSLFCALNSSIMKKNIAIFASGSGSNAENIIRYFQKSDSVEVSLVLSNKSDAYVLERAHRLKVPCNVFPKEDWIAGDEILAILQEYRIDFIVLAGFLVRVPDLLLHAYPDKIINIHPALLPKFGGKGMYGDKVHQAVVAAGEKETGITIHYINEHYDEGNIIFQATCPVLPDDSPEEVAKKVHALEYEHFPHVVEETISIKY</sequence>
<dbReference type="Gene3D" id="3.40.50.170">
    <property type="entry name" value="Formyl transferase, N-terminal domain"/>
    <property type="match status" value="1"/>
</dbReference>
<dbReference type="KEGG" id="btho:Btheta7330_04940"/>
<dbReference type="Proteomes" id="UP000436858">
    <property type="component" value="Unassembled WGS sequence"/>
</dbReference>
<dbReference type="SUPFAM" id="SSF53328">
    <property type="entry name" value="Formyltransferase"/>
    <property type="match status" value="1"/>
</dbReference>
<dbReference type="PANTHER" id="PTHR43369:SF2">
    <property type="entry name" value="PHOSPHORIBOSYLGLYCINAMIDE FORMYLTRANSFERASE"/>
    <property type="match status" value="1"/>
</dbReference>
<dbReference type="EMBL" id="WCSY01000002">
    <property type="protein sequence ID" value="KAB4315606.1"/>
    <property type="molecule type" value="Genomic_DNA"/>
</dbReference>
<name>A0A0P0FUB8_BACT4</name>
<feature type="active site" description="Proton donor" evidence="4">
    <location>
        <position position="122"/>
    </location>
</feature>
<evidence type="ECO:0000313" key="8">
    <source>
        <dbReference type="Proteomes" id="UP000436858"/>
    </source>
</evidence>
<evidence type="ECO:0000256" key="1">
    <source>
        <dbReference type="ARBA" id="ARBA00005054"/>
    </source>
</evidence>
<dbReference type="Pfam" id="PF00551">
    <property type="entry name" value="Formyl_trans_N"/>
    <property type="match status" value="1"/>
</dbReference>
<comment type="catalytic activity">
    <reaction evidence="4">
        <text>N(1)-(5-phospho-beta-D-ribosyl)glycinamide + (6R)-10-formyltetrahydrofolate = N(2)-formyl-N(1)-(5-phospho-beta-D-ribosyl)glycinamide + (6S)-5,6,7,8-tetrahydrofolate + H(+)</text>
        <dbReference type="Rhea" id="RHEA:15053"/>
        <dbReference type="ChEBI" id="CHEBI:15378"/>
        <dbReference type="ChEBI" id="CHEBI:57453"/>
        <dbReference type="ChEBI" id="CHEBI:143788"/>
        <dbReference type="ChEBI" id="CHEBI:147286"/>
        <dbReference type="ChEBI" id="CHEBI:195366"/>
        <dbReference type="EC" id="2.1.2.2"/>
    </reaction>
</comment>
<evidence type="ECO:0000256" key="3">
    <source>
        <dbReference type="ARBA" id="ARBA00022755"/>
    </source>
</evidence>
<comment type="caution">
    <text evidence="4">Lacks conserved residue(s) required for the propagation of feature annotation.</text>
</comment>
<evidence type="ECO:0000313" key="6">
    <source>
        <dbReference type="EMBL" id="KAB4315606.1"/>
    </source>
</evidence>
<evidence type="ECO:0000259" key="5">
    <source>
        <dbReference type="Pfam" id="PF00551"/>
    </source>
</evidence>
<accession>A0A0P0FUB8</accession>
<organism evidence="7 8">
    <name type="scientific">Bacteroides thetaiotaomicron</name>
    <dbReference type="NCBI Taxonomy" id="818"/>
    <lineage>
        <taxon>Bacteria</taxon>
        <taxon>Pseudomonadati</taxon>
        <taxon>Bacteroidota</taxon>
        <taxon>Bacteroidia</taxon>
        <taxon>Bacteroidales</taxon>
        <taxon>Bacteroidaceae</taxon>
        <taxon>Bacteroides</taxon>
    </lineage>
</organism>
<dbReference type="UniPathway" id="UPA00074">
    <property type="reaction ID" value="UER00126"/>
</dbReference>
<protein>
    <recommendedName>
        <fullName evidence="4">Phosphoribosylglycinamide formyltransferase</fullName>
        <ecNumber evidence="4">2.1.2.2</ecNumber>
    </recommendedName>
    <alternativeName>
        <fullName evidence="4">5'-phosphoribosylglycinamide transformylase</fullName>
    </alternativeName>
    <alternativeName>
        <fullName evidence="4">GAR transformylase</fullName>
        <shortName evidence="4">GART</shortName>
    </alternativeName>
</protein>
<comment type="caution">
    <text evidence="7">The sequence shown here is derived from an EMBL/GenBank/DDBJ whole genome shotgun (WGS) entry which is preliminary data.</text>
</comment>
<dbReference type="EMBL" id="WCRY01000005">
    <property type="protein sequence ID" value="KAB4484413.1"/>
    <property type="molecule type" value="Genomic_DNA"/>
</dbReference>
<keyword evidence="2 4" id="KW-0808">Transferase</keyword>
<evidence type="ECO:0000256" key="2">
    <source>
        <dbReference type="ARBA" id="ARBA00022679"/>
    </source>
</evidence>
<dbReference type="GO" id="GO:0005829">
    <property type="term" value="C:cytosol"/>
    <property type="evidence" value="ECO:0007669"/>
    <property type="project" value="TreeGrafter"/>
</dbReference>
<comment type="similarity">
    <text evidence="4">Belongs to the GART family.</text>
</comment>
<feature type="binding site" evidence="4">
    <location>
        <begin position="30"/>
        <end position="32"/>
    </location>
    <ligand>
        <name>N(1)-(5-phospho-beta-D-ribosyl)glycinamide</name>
        <dbReference type="ChEBI" id="CHEBI:143788"/>
    </ligand>
</feature>
<proteinExistence type="inferred from homology"/>
<reference evidence="8 9" key="1">
    <citation type="journal article" date="2019" name="Nat. Med.">
        <title>A library of human gut bacterial isolates paired with longitudinal multiomics data enables mechanistic microbiome research.</title>
        <authorList>
            <person name="Poyet M."/>
            <person name="Groussin M."/>
            <person name="Gibbons S.M."/>
            <person name="Avila-Pacheco J."/>
            <person name="Jiang X."/>
            <person name="Kearney S.M."/>
            <person name="Perrotta A.R."/>
            <person name="Berdy B."/>
            <person name="Zhao S."/>
            <person name="Lieberman T.D."/>
            <person name="Swanson P.K."/>
            <person name="Smith M."/>
            <person name="Roesemann S."/>
            <person name="Alexander J.E."/>
            <person name="Rich S.A."/>
            <person name="Livny J."/>
            <person name="Vlamakis H."/>
            <person name="Clish C."/>
            <person name="Bullock K."/>
            <person name="Deik A."/>
            <person name="Scott J."/>
            <person name="Pierce K.A."/>
            <person name="Xavier R.J."/>
            <person name="Alm E.J."/>
        </authorList>
    </citation>
    <scope>NUCLEOTIDE SEQUENCE [LARGE SCALE GENOMIC DNA]</scope>
    <source>
        <strain evidence="7 8">BIOML-A162</strain>
        <strain evidence="6 9">BIOML-A188</strain>
    </source>
</reference>
<dbReference type="RefSeq" id="WP_011108788.1">
    <property type="nucleotide sequence ID" value="NZ_CAXKYD010000011.1"/>
</dbReference>
<comment type="function">
    <text evidence="4">Catalyzes the transfer of a formyl group from 10-formyltetrahydrofolate to 5-phospho-ribosyl-glycinamide (GAR), producing 5-phospho-ribosyl-N-formylglycinamide (FGAR) and tetrahydrofolate.</text>
</comment>
<dbReference type="HAMAP" id="MF_01930">
    <property type="entry name" value="PurN"/>
    <property type="match status" value="1"/>
</dbReference>
<feature type="binding site" evidence="4">
    <location>
        <position position="120"/>
    </location>
    <ligand>
        <name>(6R)-10-formyltetrahydrofolate</name>
        <dbReference type="ChEBI" id="CHEBI:195366"/>
    </ligand>
</feature>
<evidence type="ECO:0000256" key="4">
    <source>
        <dbReference type="HAMAP-Rule" id="MF_01930"/>
    </source>
</evidence>
<dbReference type="PANTHER" id="PTHR43369">
    <property type="entry name" value="PHOSPHORIBOSYLGLYCINAMIDE FORMYLTRANSFERASE"/>
    <property type="match status" value="1"/>
</dbReference>
<feature type="domain" description="Formyl transferase N-terminal" evidence="5">
    <location>
        <begin position="20"/>
        <end position="200"/>
    </location>
</feature>
<dbReference type="InterPro" id="IPR004607">
    <property type="entry name" value="GART"/>
</dbReference>
<comment type="pathway">
    <text evidence="1 4">Purine metabolism; IMP biosynthesis via de novo pathway; N(2)-formyl-N(1)-(5-phospho-D-ribosyl)glycinamide from N(1)-(5-phospho-D-ribosyl)glycinamide (10-formyl THF route): step 1/1.</text>
</comment>
<dbReference type="FunFam" id="3.40.50.170:FF:000021">
    <property type="entry name" value="Phosphoribosylglycinamide formyltransferase"/>
    <property type="match status" value="1"/>
</dbReference>
<dbReference type="InterPro" id="IPR036477">
    <property type="entry name" value="Formyl_transf_N_sf"/>
</dbReference>
<dbReference type="GeneID" id="60924539"/>
<dbReference type="GO" id="GO:0004644">
    <property type="term" value="F:phosphoribosylglycinamide formyltransferase activity"/>
    <property type="evidence" value="ECO:0007669"/>
    <property type="project" value="UniProtKB-UniRule"/>
</dbReference>
<dbReference type="CDD" id="cd08645">
    <property type="entry name" value="FMT_core_GART"/>
    <property type="match status" value="1"/>
</dbReference>
<feature type="site" description="Raises pKa of active site His" evidence="4">
    <location>
        <position position="163"/>
    </location>
</feature>
<dbReference type="GO" id="GO:0006189">
    <property type="term" value="P:'de novo' IMP biosynthetic process"/>
    <property type="evidence" value="ECO:0007669"/>
    <property type="project" value="UniProtKB-UniRule"/>
</dbReference>
<gene>
    <name evidence="4 7" type="primary">purN</name>
    <name evidence="7" type="ORF">GAN91_07185</name>
    <name evidence="6" type="ORF">GAO51_03195</name>
</gene>
<dbReference type="NCBIfam" id="TIGR00639">
    <property type="entry name" value="PurN"/>
    <property type="match status" value="1"/>
</dbReference>
<dbReference type="OMA" id="HYVDEGM"/>